<proteinExistence type="predicted"/>
<gene>
    <name evidence="1" type="ORF">AK829_04550</name>
</gene>
<sequence>MLAAIVLLVIALVVVAAVWRFTMFRNSGVQGLIRLLPAEGSHGWRHGVLRYSGDEARFYKLRSLSFNYDLAFDRRDMTFNGIRKLTDEERDFMPEVDTALELTGPMGDFEFAGERHAEMALISWVESAPDVRAQRGDMNELAERANRGRR</sequence>
<dbReference type="Proteomes" id="UP000060016">
    <property type="component" value="Chromosome"/>
</dbReference>
<name>A0A0K1REK6_9CORY</name>
<dbReference type="Pfam" id="PF10739">
    <property type="entry name" value="DUF2550"/>
    <property type="match status" value="1"/>
</dbReference>
<dbReference type="EMBL" id="CP012342">
    <property type="protein sequence ID" value="AKV59844.1"/>
    <property type="molecule type" value="Genomic_DNA"/>
</dbReference>
<accession>A0A0K1REK6</accession>
<evidence type="ECO:0008006" key="3">
    <source>
        <dbReference type="Google" id="ProtNLM"/>
    </source>
</evidence>
<evidence type="ECO:0000313" key="2">
    <source>
        <dbReference type="Proteomes" id="UP000060016"/>
    </source>
</evidence>
<reference evidence="1 2" key="1">
    <citation type="submission" date="2015-08" db="EMBL/GenBank/DDBJ databases">
        <authorList>
            <person name="Babu N.S."/>
            <person name="Beckwith C.J."/>
            <person name="Beseler K.G."/>
            <person name="Brison A."/>
            <person name="Carone J.V."/>
            <person name="Caskin T.P."/>
            <person name="Diamond M."/>
            <person name="Durham M.E."/>
            <person name="Foxe J.M."/>
            <person name="Go M."/>
            <person name="Henderson B.A."/>
            <person name="Jones I.B."/>
            <person name="McGettigan J.A."/>
            <person name="Micheletti S.J."/>
            <person name="Nasrallah M.E."/>
            <person name="Ortiz D."/>
            <person name="Piller C.R."/>
            <person name="Privatt S.R."/>
            <person name="Schneider S.L."/>
            <person name="Sharp S."/>
            <person name="Smith T.C."/>
            <person name="Stanton J.D."/>
            <person name="Ullery H.E."/>
            <person name="Wilson R.J."/>
            <person name="Serrano M.G."/>
            <person name="Buck G."/>
            <person name="Lee V."/>
            <person name="Wang Y."/>
            <person name="Carvalho R."/>
            <person name="Voegtly L."/>
            <person name="Shi R."/>
            <person name="Duckworth R."/>
            <person name="Johnson A."/>
            <person name="Loviza R."/>
            <person name="Walstead R."/>
            <person name="Shah Z."/>
            <person name="Kiflezghi M."/>
            <person name="Wade K."/>
            <person name="Ball S.L."/>
            <person name="Bradley K.W."/>
            <person name="Asai D.J."/>
            <person name="Bowman C.A."/>
            <person name="Russell D.A."/>
            <person name="Pope W.H."/>
            <person name="Jacobs-Sera D."/>
            <person name="Hendrix R.W."/>
            <person name="Hatfull G.F."/>
        </authorList>
    </citation>
    <scope>NUCLEOTIDE SEQUENCE [LARGE SCALE GENOMIC DNA]</scope>
    <source>
        <strain evidence="1 2">PUDD_83A45</strain>
    </source>
</reference>
<keyword evidence="2" id="KW-1185">Reference proteome</keyword>
<dbReference type="AlphaFoldDB" id="A0A0K1REK6"/>
<dbReference type="KEGG" id="crie:AK829_04550"/>
<dbReference type="STRING" id="156976.AK829_04550"/>
<protein>
    <recommendedName>
        <fullName evidence="3">DUF2550 domain-containing protein</fullName>
    </recommendedName>
</protein>
<organism evidence="1 2">
    <name type="scientific">Corynebacterium riegelii</name>
    <dbReference type="NCBI Taxonomy" id="156976"/>
    <lineage>
        <taxon>Bacteria</taxon>
        <taxon>Bacillati</taxon>
        <taxon>Actinomycetota</taxon>
        <taxon>Actinomycetes</taxon>
        <taxon>Mycobacteriales</taxon>
        <taxon>Corynebacteriaceae</taxon>
        <taxon>Corynebacterium</taxon>
    </lineage>
</organism>
<dbReference type="PATRIC" id="fig|156976.3.peg.902"/>
<dbReference type="InterPro" id="IPR019675">
    <property type="entry name" value="DUF2550"/>
</dbReference>
<evidence type="ECO:0000313" key="1">
    <source>
        <dbReference type="EMBL" id="AKV59844.1"/>
    </source>
</evidence>